<dbReference type="InterPro" id="IPR029062">
    <property type="entry name" value="Class_I_gatase-like"/>
</dbReference>
<keyword evidence="2" id="KW-0315">Glutamine amidotransferase</keyword>
<organism evidence="2 3">
    <name type="scientific">Tepidicaulis marinus</name>
    <dbReference type="NCBI Taxonomy" id="1333998"/>
    <lineage>
        <taxon>Bacteria</taxon>
        <taxon>Pseudomonadati</taxon>
        <taxon>Pseudomonadota</taxon>
        <taxon>Alphaproteobacteria</taxon>
        <taxon>Hyphomicrobiales</taxon>
        <taxon>Parvibaculaceae</taxon>
        <taxon>Tepidicaulis</taxon>
    </lineage>
</organism>
<protein>
    <submittedName>
        <fullName evidence="2">GMP synthase-Glutamine amidotransferase domain</fullName>
    </submittedName>
</protein>
<evidence type="ECO:0000313" key="2">
    <source>
        <dbReference type="EMBL" id="GAK46224.1"/>
    </source>
</evidence>
<dbReference type="InterPro" id="IPR044992">
    <property type="entry name" value="ChyE-like"/>
</dbReference>
<dbReference type="PANTHER" id="PTHR42695:SF5">
    <property type="entry name" value="GLUTAMINE AMIDOTRANSFERASE YLR126C-RELATED"/>
    <property type="match status" value="1"/>
</dbReference>
<dbReference type="NCBIfam" id="NF005458">
    <property type="entry name" value="PRK07053.1"/>
    <property type="match status" value="1"/>
</dbReference>
<reference evidence="2 3" key="1">
    <citation type="submission" date="2014-07" db="EMBL/GenBank/DDBJ databases">
        <title>Tepidicaulis marinum gen. nov., sp. nov., a novel marine bacterium denitrifying nitrate to nitrous oxide strictly under microaerobic conditions.</title>
        <authorList>
            <person name="Takeuchi M."/>
            <person name="Yamagishi T."/>
            <person name="Kamagata Y."/>
            <person name="Oshima K."/>
            <person name="Hattori M."/>
            <person name="Katayama T."/>
            <person name="Hanada S."/>
            <person name="Tamaki H."/>
            <person name="Marumo K."/>
            <person name="Maeda H."/>
            <person name="Nedachi M."/>
            <person name="Iwasaki W."/>
            <person name="Suwa Y."/>
            <person name="Sakata S."/>
        </authorList>
    </citation>
    <scope>NUCLEOTIDE SEQUENCE [LARGE SCALE GENOMIC DNA]</scope>
    <source>
        <strain evidence="2 3">MA2</strain>
    </source>
</reference>
<evidence type="ECO:0000313" key="3">
    <source>
        <dbReference type="Proteomes" id="UP000028702"/>
    </source>
</evidence>
<dbReference type="Pfam" id="PF00117">
    <property type="entry name" value="GATase"/>
    <property type="match status" value="1"/>
</dbReference>
<dbReference type="AlphaFoldDB" id="A0A081BDV6"/>
<dbReference type="EMBL" id="BBIO01000016">
    <property type="protein sequence ID" value="GAK46224.1"/>
    <property type="molecule type" value="Genomic_DNA"/>
</dbReference>
<comment type="caution">
    <text evidence="2">The sequence shown here is derived from an EMBL/GenBank/DDBJ whole genome shotgun (WGS) entry which is preliminary data.</text>
</comment>
<sequence length="236" mass="24813">MTRSALALIHVGFEDAGLLAPVLEERGIALSYVDVPMGGLKGLDPLAPDLLLVLGGPIGVYEEEDYPWLAEETGFIKARLAAQKPVLGICLGAQLMAKALGADVRPGRRKEIGWAPIELTAEGAGSPLSHVSGEITPVLHWHGDICDLPEGAVRLASTPLCPVQAFSIGTHALGLQFHLEACGAPLERWFVGHTGEINATEGVSVQGLRADTAKYSPVLERQGRLALGAFFDGAGL</sequence>
<dbReference type="CDD" id="cd01741">
    <property type="entry name" value="GATase1_1"/>
    <property type="match status" value="1"/>
</dbReference>
<feature type="domain" description="Glutamine amidotransferase" evidence="1">
    <location>
        <begin position="45"/>
        <end position="184"/>
    </location>
</feature>
<evidence type="ECO:0000259" key="1">
    <source>
        <dbReference type="Pfam" id="PF00117"/>
    </source>
</evidence>
<proteinExistence type="predicted"/>
<dbReference type="PANTHER" id="PTHR42695">
    <property type="entry name" value="GLUTAMINE AMIDOTRANSFERASE YLR126C-RELATED"/>
    <property type="match status" value="1"/>
</dbReference>
<dbReference type="eggNOG" id="COG0518">
    <property type="taxonomic scope" value="Bacteria"/>
</dbReference>
<keyword evidence="2" id="KW-0808">Transferase</keyword>
<dbReference type="Proteomes" id="UP000028702">
    <property type="component" value="Unassembled WGS sequence"/>
</dbReference>
<dbReference type="PROSITE" id="PS51273">
    <property type="entry name" value="GATASE_TYPE_1"/>
    <property type="match status" value="1"/>
</dbReference>
<name>A0A081BDV6_9HYPH</name>
<dbReference type="Gene3D" id="3.40.50.880">
    <property type="match status" value="1"/>
</dbReference>
<accession>A0A081BDV6</accession>
<gene>
    <name evidence="2" type="ORF">M2A_2723</name>
</gene>
<keyword evidence="3" id="KW-1185">Reference proteome</keyword>
<dbReference type="SUPFAM" id="SSF52317">
    <property type="entry name" value="Class I glutamine amidotransferase-like"/>
    <property type="match status" value="1"/>
</dbReference>
<dbReference type="GO" id="GO:0016740">
    <property type="term" value="F:transferase activity"/>
    <property type="evidence" value="ECO:0007669"/>
    <property type="project" value="UniProtKB-KW"/>
</dbReference>
<dbReference type="STRING" id="1333998.M2A_2723"/>
<dbReference type="RefSeq" id="WP_045448571.1">
    <property type="nucleotide sequence ID" value="NZ_BBIO01000016.1"/>
</dbReference>
<dbReference type="InterPro" id="IPR017926">
    <property type="entry name" value="GATASE"/>
</dbReference>
<dbReference type="GO" id="GO:0005829">
    <property type="term" value="C:cytosol"/>
    <property type="evidence" value="ECO:0007669"/>
    <property type="project" value="TreeGrafter"/>
</dbReference>